<dbReference type="OrthoDB" id="263481at2759"/>
<dbReference type="InterPro" id="IPR039031">
    <property type="entry name" value="Mucolipin"/>
</dbReference>
<keyword evidence="1" id="KW-0472">Membrane</keyword>
<keyword evidence="1" id="KW-1133">Transmembrane helix</keyword>
<organism evidence="3 4">
    <name type="scientific">Notothenia coriiceps</name>
    <name type="common">black rockcod</name>
    <dbReference type="NCBI Taxonomy" id="8208"/>
    <lineage>
        <taxon>Eukaryota</taxon>
        <taxon>Metazoa</taxon>
        <taxon>Chordata</taxon>
        <taxon>Craniata</taxon>
        <taxon>Vertebrata</taxon>
        <taxon>Euteleostomi</taxon>
        <taxon>Actinopterygii</taxon>
        <taxon>Neopterygii</taxon>
        <taxon>Teleostei</taxon>
        <taxon>Neoteleostei</taxon>
        <taxon>Acanthomorphata</taxon>
        <taxon>Eupercaria</taxon>
        <taxon>Perciformes</taxon>
        <taxon>Notothenioidei</taxon>
        <taxon>Nototheniidae</taxon>
        <taxon>Notothenia</taxon>
    </lineage>
</organism>
<proteinExistence type="predicted"/>
<evidence type="ECO:0000313" key="4">
    <source>
        <dbReference type="RefSeq" id="XP_010777468.1"/>
    </source>
</evidence>
<keyword evidence="1" id="KW-0812">Transmembrane</keyword>
<sequence>MIVMDNKAHSGKVKIHLQNQASIQECRDPNVSGHAESYALEFFDVCVAFVCLMSLLLCGRSVLRGVLLQHEYVQFFKHRLIRRVSLGDRMEFINGWYLLLILSDTFTIIGSFIKISIESKNSSSYDMCGILLGTSTLLVWVGVIRYFSFFQKYN</sequence>
<feature type="non-terminal residue" evidence="4">
    <location>
        <position position="154"/>
    </location>
</feature>
<dbReference type="GO" id="GO:0005886">
    <property type="term" value="C:plasma membrane"/>
    <property type="evidence" value="ECO:0007669"/>
    <property type="project" value="TreeGrafter"/>
</dbReference>
<dbReference type="RefSeq" id="XP_010777468.1">
    <property type="nucleotide sequence ID" value="XM_010779166.1"/>
</dbReference>
<keyword evidence="3" id="KW-1185">Reference proteome</keyword>
<feature type="domain" description="Mucolipin extracytosolic" evidence="2">
    <location>
        <begin position="1"/>
        <end position="27"/>
    </location>
</feature>
<dbReference type="Proteomes" id="UP000504611">
    <property type="component" value="Unplaced"/>
</dbReference>
<feature type="transmembrane region" description="Helical" evidence="1">
    <location>
        <begin position="96"/>
        <end position="117"/>
    </location>
</feature>
<dbReference type="GO" id="GO:0005765">
    <property type="term" value="C:lysosomal membrane"/>
    <property type="evidence" value="ECO:0007669"/>
    <property type="project" value="TreeGrafter"/>
</dbReference>
<feature type="transmembrane region" description="Helical" evidence="1">
    <location>
        <begin position="129"/>
        <end position="148"/>
    </location>
</feature>
<protein>
    <submittedName>
        <fullName evidence="4">Mucolipin-1-like</fullName>
    </submittedName>
</protein>
<dbReference type="PANTHER" id="PTHR12127:SF20">
    <property type="entry name" value="MUCOLIPIN-1"/>
    <property type="match status" value="1"/>
</dbReference>
<evidence type="ECO:0000259" key="2">
    <source>
        <dbReference type="Pfam" id="PF21381"/>
    </source>
</evidence>
<dbReference type="AlphaFoldDB" id="A0A6I9NR71"/>
<evidence type="ECO:0000313" key="3">
    <source>
        <dbReference type="Proteomes" id="UP000504611"/>
    </source>
</evidence>
<gene>
    <name evidence="4" type="primary">LOC104952354</name>
</gene>
<dbReference type="InterPro" id="IPR049134">
    <property type="entry name" value="MCLN_ECD"/>
</dbReference>
<evidence type="ECO:0000256" key="1">
    <source>
        <dbReference type="SAM" id="Phobius"/>
    </source>
</evidence>
<reference evidence="4" key="1">
    <citation type="submission" date="2025-08" db="UniProtKB">
        <authorList>
            <consortium name="RefSeq"/>
        </authorList>
    </citation>
    <scope>IDENTIFICATION</scope>
    <source>
        <tissue evidence="4">Muscle</tissue>
    </source>
</reference>
<dbReference type="GeneID" id="104952354"/>
<accession>A0A6I9NR71</accession>
<dbReference type="GO" id="GO:0072345">
    <property type="term" value="F:NAADP-sensitive calcium-release channel activity"/>
    <property type="evidence" value="ECO:0007669"/>
    <property type="project" value="TreeGrafter"/>
</dbReference>
<dbReference type="PANTHER" id="PTHR12127">
    <property type="entry name" value="MUCOLIPIN"/>
    <property type="match status" value="1"/>
</dbReference>
<dbReference type="KEGG" id="ncc:104952354"/>
<name>A0A6I9NR71_9TELE</name>
<dbReference type="Pfam" id="PF21381">
    <property type="entry name" value="MCLN_ECD"/>
    <property type="match status" value="1"/>
</dbReference>